<dbReference type="CDD" id="cd16917">
    <property type="entry name" value="HATPase_UhpB-NarQ-NarX-like"/>
    <property type="match status" value="1"/>
</dbReference>
<keyword evidence="9" id="KW-0812">Transmembrane</keyword>
<organism evidence="12 13">
    <name type="scientific">Actinoplanes cyaneus</name>
    <dbReference type="NCBI Taxonomy" id="52696"/>
    <lineage>
        <taxon>Bacteria</taxon>
        <taxon>Bacillati</taxon>
        <taxon>Actinomycetota</taxon>
        <taxon>Actinomycetes</taxon>
        <taxon>Micromonosporales</taxon>
        <taxon>Micromonosporaceae</taxon>
        <taxon>Actinoplanes</taxon>
    </lineage>
</organism>
<evidence type="ECO:0000259" key="10">
    <source>
        <dbReference type="Pfam" id="PF02518"/>
    </source>
</evidence>
<comment type="caution">
    <text evidence="12">The sequence shown here is derived from an EMBL/GenBank/DDBJ whole genome shotgun (WGS) entry which is preliminary data.</text>
</comment>
<feature type="transmembrane region" description="Helical" evidence="9">
    <location>
        <begin position="61"/>
        <end position="81"/>
    </location>
</feature>
<dbReference type="InterPro" id="IPR011712">
    <property type="entry name" value="Sig_transdc_His_kin_sub3_dim/P"/>
</dbReference>
<proteinExistence type="predicted"/>
<evidence type="ECO:0000256" key="5">
    <source>
        <dbReference type="ARBA" id="ARBA00022741"/>
    </source>
</evidence>
<dbReference type="GO" id="GO:0016020">
    <property type="term" value="C:membrane"/>
    <property type="evidence" value="ECO:0007669"/>
    <property type="project" value="InterPro"/>
</dbReference>
<dbReference type="Pfam" id="PF02518">
    <property type="entry name" value="HATPase_c"/>
    <property type="match status" value="1"/>
</dbReference>
<dbReference type="Gene3D" id="3.30.565.10">
    <property type="entry name" value="Histidine kinase-like ATPase, C-terminal domain"/>
    <property type="match status" value="1"/>
</dbReference>
<feature type="transmembrane region" description="Helical" evidence="9">
    <location>
        <begin position="12"/>
        <end position="31"/>
    </location>
</feature>
<evidence type="ECO:0000256" key="8">
    <source>
        <dbReference type="ARBA" id="ARBA00023012"/>
    </source>
</evidence>
<evidence type="ECO:0000313" key="13">
    <source>
        <dbReference type="Proteomes" id="UP000619479"/>
    </source>
</evidence>
<dbReference type="Pfam" id="PF07730">
    <property type="entry name" value="HisKA_3"/>
    <property type="match status" value="1"/>
</dbReference>
<evidence type="ECO:0000256" key="2">
    <source>
        <dbReference type="ARBA" id="ARBA00012438"/>
    </source>
</evidence>
<protein>
    <recommendedName>
        <fullName evidence="2">histidine kinase</fullName>
        <ecNumber evidence="2">2.7.13.3</ecNumber>
    </recommendedName>
</protein>
<dbReference type="AlphaFoldDB" id="A0A919M857"/>
<keyword evidence="9" id="KW-0472">Membrane</keyword>
<dbReference type="SUPFAM" id="SSF55874">
    <property type="entry name" value="ATPase domain of HSP90 chaperone/DNA topoisomerase II/histidine kinase"/>
    <property type="match status" value="1"/>
</dbReference>
<dbReference type="Gene3D" id="1.20.5.1930">
    <property type="match status" value="1"/>
</dbReference>
<dbReference type="Proteomes" id="UP000619479">
    <property type="component" value="Unassembled WGS sequence"/>
</dbReference>
<name>A0A919M857_9ACTN</name>
<feature type="transmembrane region" description="Helical" evidence="9">
    <location>
        <begin position="140"/>
        <end position="160"/>
    </location>
</feature>
<feature type="transmembrane region" description="Helical" evidence="9">
    <location>
        <begin position="37"/>
        <end position="54"/>
    </location>
</feature>
<dbReference type="InterPro" id="IPR036890">
    <property type="entry name" value="HATPase_C_sf"/>
</dbReference>
<evidence type="ECO:0000256" key="1">
    <source>
        <dbReference type="ARBA" id="ARBA00000085"/>
    </source>
</evidence>
<keyword evidence="9" id="KW-1133">Transmembrane helix</keyword>
<evidence type="ECO:0000256" key="4">
    <source>
        <dbReference type="ARBA" id="ARBA00022679"/>
    </source>
</evidence>
<feature type="transmembrane region" description="Helical" evidence="9">
    <location>
        <begin position="111"/>
        <end position="128"/>
    </location>
</feature>
<keyword evidence="5" id="KW-0547">Nucleotide-binding</keyword>
<feature type="transmembrane region" description="Helical" evidence="9">
    <location>
        <begin position="87"/>
        <end position="104"/>
    </location>
</feature>
<evidence type="ECO:0000259" key="11">
    <source>
        <dbReference type="Pfam" id="PF07730"/>
    </source>
</evidence>
<feature type="domain" description="Histidine kinase/HSP90-like ATPase" evidence="10">
    <location>
        <begin position="286"/>
        <end position="372"/>
    </location>
</feature>
<keyword evidence="7" id="KW-0067">ATP-binding</keyword>
<dbReference type="EC" id="2.7.13.3" evidence="2"/>
<keyword evidence="6 12" id="KW-0418">Kinase</keyword>
<keyword evidence="3" id="KW-0597">Phosphoprotein</keyword>
<evidence type="ECO:0000256" key="9">
    <source>
        <dbReference type="SAM" id="Phobius"/>
    </source>
</evidence>
<reference evidence="12" key="1">
    <citation type="submission" date="2021-01" db="EMBL/GenBank/DDBJ databases">
        <title>Whole genome shotgun sequence of Actinoplanes cyaneus NBRC 14990.</title>
        <authorList>
            <person name="Komaki H."/>
            <person name="Tamura T."/>
        </authorList>
    </citation>
    <scope>NUCLEOTIDE SEQUENCE</scope>
    <source>
        <strain evidence="12">NBRC 14990</strain>
    </source>
</reference>
<dbReference type="PANTHER" id="PTHR24421">
    <property type="entry name" value="NITRATE/NITRITE SENSOR PROTEIN NARX-RELATED"/>
    <property type="match status" value="1"/>
</dbReference>
<keyword evidence="8" id="KW-0902">Two-component regulatory system</keyword>
<accession>A0A919M857</accession>
<dbReference type="GO" id="GO:0000155">
    <property type="term" value="F:phosphorelay sensor kinase activity"/>
    <property type="evidence" value="ECO:0007669"/>
    <property type="project" value="InterPro"/>
</dbReference>
<sequence length="375" mass="39858">MSAVEIRGRLVEIALGTVMVVAVLLTAAAIATTWGGWYWLFGAAMGLCLSAIALARRRKPVVAATVGLVTAMAAVLVARLAGLPREPGPAGILALAVLVGMVVRRSSYSKAVAVVAGALTVVFLVFLASRPVGGEVNVVAALNALGWAGAIATGLALRLADRTKKETEERVRRDERLALARELHDMAAHHLTGLVVQAQSARILARKRPGELDESLQEIESAGSDALTAIRRVVGLLRDDDAELSAQSAPEQVRELVRLFERHGPPVRLDLPQETERWSPRVTGTVHRVVRESLTNIARHAPQASEVDVTVEQDDGSVHVRIANDGAATGLPARCGGYGLIGMRERVEALGGTFRAGPRDDTGWLVDARLPAADR</sequence>
<dbReference type="InterPro" id="IPR050482">
    <property type="entry name" value="Sensor_HK_TwoCompSys"/>
</dbReference>
<dbReference type="InterPro" id="IPR003594">
    <property type="entry name" value="HATPase_dom"/>
</dbReference>
<evidence type="ECO:0000256" key="3">
    <source>
        <dbReference type="ARBA" id="ARBA00022553"/>
    </source>
</evidence>
<evidence type="ECO:0000256" key="6">
    <source>
        <dbReference type="ARBA" id="ARBA00022777"/>
    </source>
</evidence>
<keyword evidence="13" id="KW-1185">Reference proteome</keyword>
<dbReference type="GO" id="GO:0005524">
    <property type="term" value="F:ATP binding"/>
    <property type="evidence" value="ECO:0007669"/>
    <property type="project" value="UniProtKB-KW"/>
</dbReference>
<gene>
    <name evidence="12" type="ORF">Acy02nite_40050</name>
</gene>
<dbReference type="EMBL" id="BOMH01000030">
    <property type="protein sequence ID" value="GID66124.1"/>
    <property type="molecule type" value="Genomic_DNA"/>
</dbReference>
<dbReference type="PANTHER" id="PTHR24421:SF10">
    <property type="entry name" value="NITRATE_NITRITE SENSOR PROTEIN NARQ"/>
    <property type="match status" value="1"/>
</dbReference>
<dbReference type="GO" id="GO:0046983">
    <property type="term" value="F:protein dimerization activity"/>
    <property type="evidence" value="ECO:0007669"/>
    <property type="project" value="InterPro"/>
</dbReference>
<feature type="domain" description="Signal transduction histidine kinase subgroup 3 dimerisation and phosphoacceptor" evidence="11">
    <location>
        <begin position="175"/>
        <end position="241"/>
    </location>
</feature>
<evidence type="ECO:0000256" key="7">
    <source>
        <dbReference type="ARBA" id="ARBA00022840"/>
    </source>
</evidence>
<keyword evidence="4" id="KW-0808">Transferase</keyword>
<comment type="catalytic activity">
    <reaction evidence="1">
        <text>ATP + protein L-histidine = ADP + protein N-phospho-L-histidine.</text>
        <dbReference type="EC" id="2.7.13.3"/>
    </reaction>
</comment>
<evidence type="ECO:0000313" key="12">
    <source>
        <dbReference type="EMBL" id="GID66124.1"/>
    </source>
</evidence>